<dbReference type="Pfam" id="PF04203">
    <property type="entry name" value="Sortase"/>
    <property type="match status" value="1"/>
</dbReference>
<evidence type="ECO:0000313" key="4">
    <source>
        <dbReference type="EMBL" id="ABG04084.1"/>
    </source>
</evidence>
<dbReference type="EMBL" id="CP000386">
    <property type="protein sequence ID" value="ABG04084.1"/>
    <property type="molecule type" value="Genomic_DNA"/>
</dbReference>
<keyword evidence="5" id="KW-1185">Reference proteome</keyword>
<dbReference type="InterPro" id="IPR005754">
    <property type="entry name" value="Sortase"/>
</dbReference>
<dbReference type="NCBIfam" id="TIGR01076">
    <property type="entry name" value="sortase_fam"/>
    <property type="match status" value="1"/>
</dbReference>
<sequence length="263" mass="29527">MVPRRNTRFMKRSDRRKFRRRRQRAGFALFSLAVLSVLGVMMLFGTETGRQTGGEEQRLVRAELPKVEQAPEVAQAEKKKEEGAEKAGEEGERQKKKEEPKKEEGSGGREQASIMEDPPDPPTNDLWLTVPKMGRYRDYVANTSDPAAMDQGAIKLPETGFPWQPNANTYIAAHVLGYSGTGSYLQFANLPNMTYGDKIILEDANGTKYVYEVTEILEVTPYDVWVTNPVPGKDMVSLQTCINPPAYDMRLVVRGERVDVIPA</sequence>
<dbReference type="CDD" id="cd05830">
    <property type="entry name" value="Sortase_E"/>
    <property type="match status" value="1"/>
</dbReference>
<dbReference type="KEGG" id="rxy:Rxyl_1118"/>
<dbReference type="RefSeq" id="WP_011564102.1">
    <property type="nucleotide sequence ID" value="NC_008148.1"/>
</dbReference>
<keyword evidence="1" id="KW-0378">Hydrolase</keyword>
<proteinExistence type="predicted"/>
<evidence type="ECO:0000256" key="3">
    <source>
        <dbReference type="SAM" id="MobiDB-lite"/>
    </source>
</evidence>
<feature type="compositionally biased region" description="Basic and acidic residues" evidence="3">
    <location>
        <begin position="75"/>
        <end position="107"/>
    </location>
</feature>
<dbReference type="eggNOG" id="COG3764">
    <property type="taxonomic scope" value="Bacteria"/>
</dbReference>
<reference evidence="4 5" key="1">
    <citation type="submission" date="2006-06" db="EMBL/GenBank/DDBJ databases">
        <title>Complete sequence of Rubrobacter xylanophilus DSM 9941.</title>
        <authorList>
            <consortium name="US DOE Joint Genome Institute"/>
            <person name="Copeland A."/>
            <person name="Lucas S."/>
            <person name="Lapidus A."/>
            <person name="Barry K."/>
            <person name="Detter J.C."/>
            <person name="Glavina del Rio T."/>
            <person name="Hammon N."/>
            <person name="Israni S."/>
            <person name="Dalin E."/>
            <person name="Tice H."/>
            <person name="Pitluck S."/>
            <person name="Munk A.C."/>
            <person name="Brettin T."/>
            <person name="Bruce D."/>
            <person name="Han C."/>
            <person name="Tapia R."/>
            <person name="Gilna P."/>
            <person name="Schmutz J."/>
            <person name="Larimer F."/>
            <person name="Land M."/>
            <person name="Hauser L."/>
            <person name="Kyrpides N."/>
            <person name="Lykidis A."/>
            <person name="da Costa M.S."/>
            <person name="Rainey F.A."/>
            <person name="Empadinhas N."/>
            <person name="Jolivet E."/>
            <person name="Battista J.R."/>
            <person name="Richardson P."/>
        </authorList>
    </citation>
    <scope>NUCLEOTIDE SEQUENCE [LARGE SCALE GENOMIC DNA]</scope>
    <source>
        <strain evidence="5">DSM 9941 / NBRC 16129 / PRD-1</strain>
    </source>
</reference>
<dbReference type="InterPro" id="IPR023365">
    <property type="entry name" value="Sortase_dom-sf"/>
</dbReference>
<evidence type="ECO:0000313" key="5">
    <source>
        <dbReference type="Proteomes" id="UP000006637"/>
    </source>
</evidence>
<dbReference type="HOGENOM" id="CLU_1102172_0_0_11"/>
<feature type="region of interest" description="Disordered" evidence="3">
    <location>
        <begin position="62"/>
        <end position="125"/>
    </location>
</feature>
<dbReference type="SUPFAM" id="SSF63817">
    <property type="entry name" value="Sortase"/>
    <property type="match status" value="1"/>
</dbReference>
<evidence type="ECO:0000256" key="2">
    <source>
        <dbReference type="PIRSR" id="PIRSR605754-1"/>
    </source>
</evidence>
<dbReference type="Gene3D" id="2.40.260.10">
    <property type="entry name" value="Sortase"/>
    <property type="match status" value="1"/>
</dbReference>
<dbReference type="PhylomeDB" id="Q1AWZ4"/>
<feature type="active site" description="Acyl-thioester intermediate" evidence="2">
    <location>
        <position position="241"/>
    </location>
</feature>
<feature type="region of interest" description="Disordered" evidence="3">
    <location>
        <begin position="1"/>
        <end position="20"/>
    </location>
</feature>
<dbReference type="InterPro" id="IPR042003">
    <property type="entry name" value="Sortase_E"/>
</dbReference>
<dbReference type="GO" id="GO:0016787">
    <property type="term" value="F:hydrolase activity"/>
    <property type="evidence" value="ECO:0007669"/>
    <property type="project" value="UniProtKB-KW"/>
</dbReference>
<dbReference type="Proteomes" id="UP000006637">
    <property type="component" value="Chromosome"/>
</dbReference>
<evidence type="ECO:0000256" key="1">
    <source>
        <dbReference type="ARBA" id="ARBA00022801"/>
    </source>
</evidence>
<protein>
    <submittedName>
        <fullName evidence="4">Peptidase C60, sortase A and B</fullName>
    </submittedName>
</protein>
<dbReference type="STRING" id="266117.Rxyl_1118"/>
<dbReference type="OrthoDB" id="5242161at2"/>
<gene>
    <name evidence="4" type="ordered locus">Rxyl_1118</name>
</gene>
<organism evidence="4 5">
    <name type="scientific">Rubrobacter xylanophilus (strain DSM 9941 / JCM 11954 / NBRC 16129 / PRD-1)</name>
    <dbReference type="NCBI Taxonomy" id="266117"/>
    <lineage>
        <taxon>Bacteria</taxon>
        <taxon>Bacillati</taxon>
        <taxon>Actinomycetota</taxon>
        <taxon>Rubrobacteria</taxon>
        <taxon>Rubrobacterales</taxon>
        <taxon>Rubrobacteraceae</taxon>
        <taxon>Rubrobacter</taxon>
    </lineage>
</organism>
<accession>Q1AWZ4</accession>
<feature type="active site" description="Proton donor/acceptor" evidence="2">
    <location>
        <position position="174"/>
    </location>
</feature>
<dbReference type="AlphaFoldDB" id="Q1AWZ4"/>
<name>Q1AWZ4_RUBXD</name>